<evidence type="ECO:0000256" key="10">
    <source>
        <dbReference type="SAM" id="Phobius"/>
    </source>
</evidence>
<feature type="transmembrane region" description="Helical" evidence="10">
    <location>
        <begin position="34"/>
        <end position="53"/>
    </location>
</feature>
<dbReference type="Proteomes" id="UP000593567">
    <property type="component" value="Unassembled WGS sequence"/>
</dbReference>
<name>A0A7J7KHW4_BUGNE</name>
<evidence type="ECO:0000256" key="3">
    <source>
        <dbReference type="ARBA" id="ARBA00022553"/>
    </source>
</evidence>
<comment type="caution">
    <text evidence="12">The sequence shown here is derived from an EMBL/GenBank/DDBJ whole genome shotgun (WGS) entry which is preliminary data.</text>
</comment>
<dbReference type="PANTHER" id="PTHR18843">
    <property type="entry name" value="TORSIN-1A-INTERACTING PROTEIN"/>
    <property type="match status" value="1"/>
</dbReference>
<dbReference type="InterPro" id="IPR038599">
    <property type="entry name" value="LAP1C-like_C_sf"/>
</dbReference>
<keyword evidence="8" id="KW-0539">Nucleus</keyword>
<evidence type="ECO:0000256" key="1">
    <source>
        <dbReference type="ARBA" id="ARBA00004259"/>
    </source>
</evidence>
<keyword evidence="7" id="KW-0325">Glycoprotein</keyword>
<evidence type="ECO:0000313" key="12">
    <source>
        <dbReference type="EMBL" id="KAF6038272.1"/>
    </source>
</evidence>
<sequence>MLLECGLIGVVLIVYTAVHSLGSQSMQPLHERYGMWILLAALILVCAFAYPFMRADKVACGAFGNPPSEIRPTLEKSLPPQSKKFWNTLKATLRQMSRTERPSCVVLAADSSSVYDEDNMIDAVEKISNAMSCVSCSSQHSLVLKGGDFVADKQGLDERLSHWFSGGNRVAVIHNIDKLNVDTAKLFYKVCEDNPDPQFPHTILFLTVTQNPGDEIDQYWLGKVLRDHWSDEEDVIGPLLSRIGNYMGIEYNFSTQQLLDCLNAQELPGSDTFNVYRRWGPPRLPA</sequence>
<feature type="domain" description="Torsin-1A-interacting protein 1/2 AAA+ activator" evidence="11">
    <location>
        <begin position="74"/>
        <end position="209"/>
    </location>
</feature>
<evidence type="ECO:0000256" key="4">
    <source>
        <dbReference type="ARBA" id="ARBA00022692"/>
    </source>
</evidence>
<feature type="transmembrane region" description="Helical" evidence="10">
    <location>
        <begin position="6"/>
        <end position="22"/>
    </location>
</feature>
<dbReference type="GO" id="GO:0016020">
    <property type="term" value="C:membrane"/>
    <property type="evidence" value="ECO:0007669"/>
    <property type="project" value="TreeGrafter"/>
</dbReference>
<comment type="subcellular location">
    <subcellularLocation>
        <location evidence="9">Endomembrane system</location>
        <topology evidence="9">Single-pass membrane protein</topology>
    </subcellularLocation>
    <subcellularLocation>
        <location evidence="1">Nucleus envelope</location>
    </subcellularLocation>
</comment>
<dbReference type="InterPro" id="IPR046753">
    <property type="entry name" value="TOIP1/2_C"/>
</dbReference>
<dbReference type="AlphaFoldDB" id="A0A7J7KHW4"/>
<evidence type="ECO:0000259" key="11">
    <source>
        <dbReference type="Pfam" id="PF05609"/>
    </source>
</evidence>
<dbReference type="InterPro" id="IPR008662">
    <property type="entry name" value="TOIP1/2"/>
</dbReference>
<comment type="similarity">
    <text evidence="2">Belongs to the TOR1AIP family.</text>
</comment>
<evidence type="ECO:0000256" key="2">
    <source>
        <dbReference type="ARBA" id="ARBA00007860"/>
    </source>
</evidence>
<evidence type="ECO:0000256" key="7">
    <source>
        <dbReference type="ARBA" id="ARBA00023180"/>
    </source>
</evidence>
<evidence type="ECO:0000256" key="8">
    <source>
        <dbReference type="ARBA" id="ARBA00023242"/>
    </source>
</evidence>
<protein>
    <recommendedName>
        <fullName evidence="11">Torsin-1A-interacting protein 1/2 AAA+ activator domain-containing protein</fullName>
    </recommendedName>
</protein>
<dbReference type="Gene3D" id="3.40.50.12190">
    <property type="match status" value="1"/>
</dbReference>
<dbReference type="Pfam" id="PF05609">
    <property type="entry name" value="LAP1_C"/>
    <property type="match status" value="1"/>
</dbReference>
<proteinExistence type="inferred from homology"/>
<accession>A0A7J7KHW4</accession>
<organism evidence="12 13">
    <name type="scientific">Bugula neritina</name>
    <name type="common">Brown bryozoan</name>
    <name type="synonym">Sertularia neritina</name>
    <dbReference type="NCBI Taxonomy" id="10212"/>
    <lineage>
        <taxon>Eukaryota</taxon>
        <taxon>Metazoa</taxon>
        <taxon>Spiralia</taxon>
        <taxon>Lophotrochozoa</taxon>
        <taxon>Bryozoa</taxon>
        <taxon>Gymnolaemata</taxon>
        <taxon>Cheilostomatida</taxon>
        <taxon>Flustrina</taxon>
        <taxon>Buguloidea</taxon>
        <taxon>Bugulidae</taxon>
        <taxon>Bugula</taxon>
    </lineage>
</organism>
<gene>
    <name evidence="12" type="ORF">EB796_003433</name>
</gene>
<keyword evidence="6 10" id="KW-0472">Membrane</keyword>
<reference evidence="12" key="1">
    <citation type="submission" date="2020-06" db="EMBL/GenBank/DDBJ databases">
        <title>Draft genome of Bugula neritina, a colonial animal packing powerful symbionts and potential medicines.</title>
        <authorList>
            <person name="Rayko M."/>
        </authorList>
    </citation>
    <scope>NUCLEOTIDE SEQUENCE [LARGE SCALE GENOMIC DNA]</scope>
    <source>
        <strain evidence="12">Kwan_BN1</strain>
    </source>
</reference>
<keyword evidence="13" id="KW-1185">Reference proteome</keyword>
<evidence type="ECO:0000256" key="6">
    <source>
        <dbReference type="ARBA" id="ARBA00023136"/>
    </source>
</evidence>
<dbReference type="PANTHER" id="PTHR18843:SF7">
    <property type="entry name" value="LAMINA-ASSOCIATED POLYPEPTIDE 1B ISOFORM 1-RELATED"/>
    <property type="match status" value="1"/>
</dbReference>
<evidence type="ECO:0000313" key="13">
    <source>
        <dbReference type="Proteomes" id="UP000593567"/>
    </source>
</evidence>
<keyword evidence="4 10" id="KW-0812">Transmembrane</keyword>
<dbReference type="GO" id="GO:0061024">
    <property type="term" value="P:membrane organization"/>
    <property type="evidence" value="ECO:0007669"/>
    <property type="project" value="TreeGrafter"/>
</dbReference>
<dbReference type="GO" id="GO:0005635">
    <property type="term" value="C:nuclear envelope"/>
    <property type="evidence" value="ECO:0007669"/>
    <property type="project" value="UniProtKB-SubCell"/>
</dbReference>
<dbReference type="GO" id="GO:0001671">
    <property type="term" value="F:ATPase activator activity"/>
    <property type="evidence" value="ECO:0007669"/>
    <property type="project" value="InterPro"/>
</dbReference>
<evidence type="ECO:0000256" key="5">
    <source>
        <dbReference type="ARBA" id="ARBA00022989"/>
    </source>
</evidence>
<keyword evidence="5 10" id="KW-1133">Transmembrane helix</keyword>
<dbReference type="EMBL" id="VXIV02000441">
    <property type="protein sequence ID" value="KAF6038272.1"/>
    <property type="molecule type" value="Genomic_DNA"/>
</dbReference>
<keyword evidence="3" id="KW-0597">Phosphoprotein</keyword>
<evidence type="ECO:0000256" key="9">
    <source>
        <dbReference type="ARBA" id="ARBA00037847"/>
    </source>
</evidence>